<evidence type="ECO:0000259" key="1">
    <source>
        <dbReference type="PROSITE" id="PS50042"/>
    </source>
</evidence>
<gene>
    <name evidence="2" type="ORF">P0Y53_18900</name>
</gene>
<dbReference type="CDD" id="cd00038">
    <property type="entry name" value="CAP_ED"/>
    <property type="match status" value="1"/>
</dbReference>
<evidence type="ECO:0000313" key="2">
    <source>
        <dbReference type="EMBL" id="WEK34560.1"/>
    </source>
</evidence>
<organism evidence="2 3">
    <name type="scientific">Candidatus Pseudobacter hemicellulosilyticus</name>
    <dbReference type="NCBI Taxonomy" id="3121375"/>
    <lineage>
        <taxon>Bacteria</taxon>
        <taxon>Pseudomonadati</taxon>
        <taxon>Bacteroidota</taxon>
        <taxon>Chitinophagia</taxon>
        <taxon>Chitinophagales</taxon>
        <taxon>Chitinophagaceae</taxon>
        <taxon>Pseudobacter</taxon>
    </lineage>
</organism>
<dbReference type="PROSITE" id="PS50042">
    <property type="entry name" value="CNMP_BINDING_3"/>
    <property type="match status" value="1"/>
</dbReference>
<sequence length="222" mass="25328">MSSLQPVPGLTGKPIRRSRMEALLAFIHNYQPISPEARAYVVSHMQECQLKKGELLQEAGNYCQYIYFVSKGILRGYILDSDKEVTTWITGENQLISSIRSFLLKQPTQENIEALEDCRLLALHAEDLQYLYDHFPEFNIVGRKIAEHYYTFAEDRAFIGRLSSASARYDYFFRYNAHLINRIPLMFIASYLGMSNETLSRIRSGLTKKKKGVEPGAGSGLA</sequence>
<dbReference type="Proteomes" id="UP001220610">
    <property type="component" value="Chromosome"/>
</dbReference>
<dbReference type="SUPFAM" id="SSF51206">
    <property type="entry name" value="cAMP-binding domain-like"/>
    <property type="match status" value="1"/>
</dbReference>
<name>A0AAJ5WU85_9BACT</name>
<dbReference type="Pfam" id="PF00027">
    <property type="entry name" value="cNMP_binding"/>
    <property type="match status" value="1"/>
</dbReference>
<dbReference type="InterPro" id="IPR000595">
    <property type="entry name" value="cNMP-bd_dom"/>
</dbReference>
<protein>
    <submittedName>
        <fullName evidence="2">Crp/Fnr family transcriptional regulator</fullName>
    </submittedName>
</protein>
<dbReference type="InterPro" id="IPR014710">
    <property type="entry name" value="RmlC-like_jellyroll"/>
</dbReference>
<dbReference type="EMBL" id="CP119311">
    <property type="protein sequence ID" value="WEK34560.1"/>
    <property type="molecule type" value="Genomic_DNA"/>
</dbReference>
<reference evidence="2" key="1">
    <citation type="submission" date="2023-03" db="EMBL/GenBank/DDBJ databases">
        <title>Andean soil-derived lignocellulolytic bacterial consortium as a source of novel taxa and putative plastic-active enzymes.</title>
        <authorList>
            <person name="Diaz-Garcia L."/>
            <person name="Chuvochina M."/>
            <person name="Feuerriegel G."/>
            <person name="Bunk B."/>
            <person name="Sproer C."/>
            <person name="Streit W.R."/>
            <person name="Rodriguez L.M."/>
            <person name="Overmann J."/>
            <person name="Jimenez D.J."/>
        </authorList>
    </citation>
    <scope>NUCLEOTIDE SEQUENCE</scope>
    <source>
        <strain evidence="2">MAG 7</strain>
    </source>
</reference>
<dbReference type="AlphaFoldDB" id="A0AAJ5WU85"/>
<proteinExistence type="predicted"/>
<dbReference type="InterPro" id="IPR018490">
    <property type="entry name" value="cNMP-bd_dom_sf"/>
</dbReference>
<accession>A0AAJ5WU85</accession>
<evidence type="ECO:0000313" key="3">
    <source>
        <dbReference type="Proteomes" id="UP001220610"/>
    </source>
</evidence>
<dbReference type="Gene3D" id="2.60.120.10">
    <property type="entry name" value="Jelly Rolls"/>
    <property type="match status" value="1"/>
</dbReference>
<feature type="domain" description="Cyclic nucleotide-binding" evidence="1">
    <location>
        <begin position="29"/>
        <end position="131"/>
    </location>
</feature>